<evidence type="ECO:0000313" key="2">
    <source>
        <dbReference type="Proteomes" id="UP000244810"/>
    </source>
</evidence>
<organism evidence="1 2">
    <name type="scientific">Pararhodobacter aggregans</name>
    <dbReference type="NCBI Taxonomy" id="404875"/>
    <lineage>
        <taxon>Bacteria</taxon>
        <taxon>Pseudomonadati</taxon>
        <taxon>Pseudomonadota</taxon>
        <taxon>Alphaproteobacteria</taxon>
        <taxon>Rhodobacterales</taxon>
        <taxon>Paracoccaceae</taxon>
        <taxon>Pararhodobacter</taxon>
    </lineage>
</organism>
<comment type="caution">
    <text evidence="1">The sequence shown here is derived from an EMBL/GenBank/DDBJ whole genome shotgun (WGS) entry which is preliminary data.</text>
</comment>
<protein>
    <submittedName>
        <fullName evidence="1">Uncharacterized protein</fullName>
    </submittedName>
</protein>
<evidence type="ECO:0000313" key="1">
    <source>
        <dbReference type="EMBL" id="PVE47246.1"/>
    </source>
</evidence>
<dbReference type="AlphaFoldDB" id="A0A2T7URH2"/>
<dbReference type="RefSeq" id="WP_107752258.1">
    <property type="nucleotide sequence ID" value="NZ_QBKF01000006.1"/>
</dbReference>
<name>A0A2T7URH2_9RHOB</name>
<keyword evidence="2" id="KW-1185">Reference proteome</keyword>
<reference evidence="1 2" key="1">
    <citation type="journal article" date="2011" name="Syst. Appl. Microbiol.">
        <title>Defluviimonas denitrificans gen. nov., sp. nov., and Pararhodobacter aggregans gen. nov., sp. nov., non-phototrophic Rhodobacteraceae from the biofilter of a marine aquaculture.</title>
        <authorList>
            <person name="Foesel B.U."/>
            <person name="Drake H.L."/>
            <person name="Schramm A."/>
        </authorList>
    </citation>
    <scope>NUCLEOTIDE SEQUENCE [LARGE SCALE GENOMIC DNA]</scope>
    <source>
        <strain evidence="1 2">D1-19</strain>
    </source>
</reference>
<proteinExistence type="predicted"/>
<dbReference type="EMBL" id="QDDR01000006">
    <property type="protein sequence ID" value="PVE47246.1"/>
    <property type="molecule type" value="Genomic_DNA"/>
</dbReference>
<accession>A0A2T7URH2</accession>
<sequence length="280" mass="30894">MGDTLSILNDDGAEIIDDLHQVLRVYASGTTYSSAAMSSALQAATPSDYVVHATALGMPDFVDISLCHDCEWLSFGNGRYGIFPVFEPGTGGGFSAFYQFAGQPIAFSLETEFDLADPRVPKGTFCQVSGSGRPFKLTAPLIGGPHSDDWGLQVFDPDGAPVFDSRDEVLAVRYAFVIPQALADHVLLTGESRLIDLPEAMPDLWISLPFFCCWAHVFVRYHVEGGNPRYVYERRILSLTQWDDTRLNLFCSVTEVTRLTPDKTPIFTHDVVVYVARNIP</sequence>
<gene>
    <name evidence="1" type="ORF">DDE23_13485</name>
</gene>
<dbReference type="Proteomes" id="UP000244810">
    <property type="component" value="Unassembled WGS sequence"/>
</dbReference>